<proteinExistence type="predicted"/>
<gene>
    <name evidence="1" type="ORF">GCM10011614_17800</name>
</gene>
<comment type="caution">
    <text evidence="1">The sequence shown here is derived from an EMBL/GenBank/DDBJ whole genome shotgun (WGS) entry which is preliminary data.</text>
</comment>
<keyword evidence="2" id="KW-1185">Reference proteome</keyword>
<evidence type="ECO:0000313" key="2">
    <source>
        <dbReference type="Proteomes" id="UP000648075"/>
    </source>
</evidence>
<dbReference type="Proteomes" id="UP000648075">
    <property type="component" value="Unassembled WGS sequence"/>
</dbReference>
<evidence type="ECO:0000313" key="1">
    <source>
        <dbReference type="EMBL" id="GGZ03340.1"/>
    </source>
</evidence>
<protein>
    <submittedName>
        <fullName evidence="1">Uncharacterized protein</fullName>
    </submittedName>
</protein>
<sequence>MPHVLIAQTLPPSPPVITVPPAAKGPADPLSTTPEDLKAFGSLYLRCDGRPNNVTDGESFARFLGAVTLLSLFAPSPEMPDSSERLFGEKGVAVCNELLDNPKQETNGLRRIPLILGRAIHQIEAKNYDTAIADVAKARQEATAIGLVGNPYFDRSMGLSFNIIEAHALLRSGHPAEAQHKALENALRLPFSFYAGLASPTFPEFNRELTSDEEAFYRANGRISRLQGIRFANRLEEAGRFAEAAKWRDSITTVLNAMDTASKDTWTYSVAAISYALAGNWQLADQRAAEAQANMDARIAAGKPETTQAADIERLDLYQVLKQAHEGHLTEARRSFAARSKWIAPSFGAIVATNALLRQGARPDELFGSLAKTPDALWAERRTAALSVMLENDKNNRTLWTFLLPYAKISDYEAASKTVWRVQKSWILAKEPMKDSRFYLETINSGPLTQPEALLLHGALQAKAKGFAGLVILTLPERPSVAYVEFGNPGDADMTADGYLDADTVIAALRPVFPSPEDLAARRKS</sequence>
<name>A0A918PFM3_9SPHN</name>
<dbReference type="AlphaFoldDB" id="A0A918PFM3"/>
<reference evidence="1" key="1">
    <citation type="journal article" date="2014" name="Int. J. Syst. Evol. Microbiol.">
        <title>Complete genome sequence of Corynebacterium casei LMG S-19264T (=DSM 44701T), isolated from a smear-ripened cheese.</title>
        <authorList>
            <consortium name="US DOE Joint Genome Institute (JGI-PGF)"/>
            <person name="Walter F."/>
            <person name="Albersmeier A."/>
            <person name="Kalinowski J."/>
            <person name="Ruckert C."/>
        </authorList>
    </citation>
    <scope>NUCLEOTIDE SEQUENCE</scope>
    <source>
        <strain evidence="1">KCTC 32255</strain>
    </source>
</reference>
<reference evidence="1" key="2">
    <citation type="submission" date="2020-09" db="EMBL/GenBank/DDBJ databases">
        <authorList>
            <person name="Sun Q."/>
            <person name="Kim S."/>
        </authorList>
    </citation>
    <scope>NUCLEOTIDE SEQUENCE</scope>
    <source>
        <strain evidence="1">KCTC 32255</strain>
    </source>
</reference>
<dbReference type="EMBL" id="BMZA01000005">
    <property type="protein sequence ID" value="GGZ03340.1"/>
    <property type="molecule type" value="Genomic_DNA"/>
</dbReference>
<organism evidence="1 2">
    <name type="scientific">Novosphingobium colocasiae</name>
    <dbReference type="NCBI Taxonomy" id="1256513"/>
    <lineage>
        <taxon>Bacteria</taxon>
        <taxon>Pseudomonadati</taxon>
        <taxon>Pseudomonadota</taxon>
        <taxon>Alphaproteobacteria</taxon>
        <taxon>Sphingomonadales</taxon>
        <taxon>Sphingomonadaceae</taxon>
        <taxon>Novosphingobium</taxon>
    </lineage>
</organism>
<accession>A0A918PFM3</accession>